<proteinExistence type="predicted"/>
<evidence type="ECO:0000259" key="1">
    <source>
        <dbReference type="Pfam" id="PF01548"/>
    </source>
</evidence>
<reference evidence="3" key="1">
    <citation type="journal article" date="2019" name="Int. J. Syst. Evol. Microbiol.">
        <title>The Global Catalogue of Microorganisms (GCM) 10K type strain sequencing project: providing services to taxonomists for standard genome sequencing and annotation.</title>
        <authorList>
            <consortium name="The Broad Institute Genomics Platform"/>
            <consortium name="The Broad Institute Genome Sequencing Center for Infectious Disease"/>
            <person name="Wu L."/>
            <person name="Ma J."/>
        </authorList>
    </citation>
    <scope>NUCLEOTIDE SEQUENCE [LARGE SCALE GENOMIC DNA]</scope>
    <source>
        <strain evidence="3">CGMCC 4.7035</strain>
    </source>
</reference>
<feature type="domain" description="Transposase IS110-like N-terminal" evidence="1">
    <location>
        <begin position="1"/>
        <end position="85"/>
    </location>
</feature>
<protein>
    <submittedName>
        <fullName evidence="2">Transposase</fullName>
    </submittedName>
</protein>
<dbReference type="Proteomes" id="UP001595701">
    <property type="component" value="Unassembled WGS sequence"/>
</dbReference>
<name>A0ABV7SM47_9ACTN</name>
<comment type="caution">
    <text evidence="2">The sequence shown here is derived from an EMBL/GenBank/DDBJ whole genome shotgun (WGS) entry which is preliminary data.</text>
</comment>
<organism evidence="2 3">
    <name type="scientific">Streptomyces yaanensis</name>
    <dbReference type="NCBI Taxonomy" id="1142239"/>
    <lineage>
        <taxon>Bacteria</taxon>
        <taxon>Bacillati</taxon>
        <taxon>Actinomycetota</taxon>
        <taxon>Actinomycetes</taxon>
        <taxon>Kitasatosporales</taxon>
        <taxon>Streptomycetaceae</taxon>
        <taxon>Streptomyces</taxon>
    </lineage>
</organism>
<evidence type="ECO:0000313" key="3">
    <source>
        <dbReference type="Proteomes" id="UP001595701"/>
    </source>
</evidence>
<dbReference type="EMBL" id="JBHRWR010000041">
    <property type="protein sequence ID" value="MFC3578000.1"/>
    <property type="molecule type" value="Genomic_DNA"/>
</dbReference>
<keyword evidence="3" id="KW-1185">Reference proteome</keyword>
<dbReference type="RefSeq" id="WP_310771214.1">
    <property type="nucleotide sequence ID" value="NZ_JBHRWR010000041.1"/>
</dbReference>
<accession>A0ABV7SM47</accession>
<evidence type="ECO:0000313" key="2">
    <source>
        <dbReference type="EMBL" id="MFC3578000.1"/>
    </source>
</evidence>
<gene>
    <name evidence="2" type="ORF">ACFOZ0_33035</name>
</gene>
<sequence length="92" mass="10005">MDTHRDAHVAAVLSLVGEVIGTQEFPASAAGYRNLLGWARASGTVRRAGVEGTGSFGATLSRYLLAQGVDVFDVNRFDRADRRRRGNRPTRC</sequence>
<dbReference type="Pfam" id="PF01548">
    <property type="entry name" value="DEDD_Tnp_IS110"/>
    <property type="match status" value="1"/>
</dbReference>
<dbReference type="InterPro" id="IPR002525">
    <property type="entry name" value="Transp_IS110-like_N"/>
</dbReference>